<dbReference type="HOGENOM" id="CLU_808447_0_0_9"/>
<evidence type="ECO:0000313" key="2">
    <source>
        <dbReference type="EMBL" id="ADQ58027.1"/>
    </source>
</evidence>
<dbReference type="AlphaFoldDB" id="E4SJ79"/>
<evidence type="ECO:0000259" key="1">
    <source>
        <dbReference type="Pfam" id="PF02624"/>
    </source>
</evidence>
<dbReference type="Pfam" id="PF02624">
    <property type="entry name" value="YcaO"/>
    <property type="match status" value="1"/>
</dbReference>
<dbReference type="Proteomes" id="UP000007033">
    <property type="component" value="Chromosome"/>
</dbReference>
<gene>
    <name evidence="2" type="ordered locus">LA2_00120</name>
</gene>
<accession>E4SJ79</accession>
<name>E4SJ79_LACAR</name>
<organism evidence="2 3">
    <name type="scientific">Lactobacillus amylovorus (strain GRL 1112)</name>
    <dbReference type="NCBI Taxonomy" id="695560"/>
    <lineage>
        <taxon>Bacteria</taxon>
        <taxon>Bacillati</taxon>
        <taxon>Bacillota</taxon>
        <taxon>Bacilli</taxon>
        <taxon>Lactobacillales</taxon>
        <taxon>Lactobacillaceae</taxon>
        <taxon>Lactobacillus</taxon>
    </lineage>
</organism>
<reference evidence="2 3" key="1">
    <citation type="journal article" date="2011" name="J. Bacteriol.">
        <title>Genome sequence of Lactobacillus amylovorus GRL1112.</title>
        <authorList>
            <person name="Kant R."/>
            <person name="Paulin L."/>
            <person name="Alatalo E."/>
            <person name="de Vos W.M."/>
            <person name="Palva A."/>
        </authorList>
    </citation>
    <scope>NUCLEOTIDE SEQUENCE [LARGE SCALE GENOMIC DNA]</scope>
    <source>
        <strain evidence="2 3">GRL 1112</strain>
    </source>
</reference>
<dbReference type="KEGG" id="lam:LA2_00120"/>
<dbReference type="EMBL" id="CP002338">
    <property type="protein sequence ID" value="ADQ58027.1"/>
    <property type="molecule type" value="Genomic_DNA"/>
</dbReference>
<sequence length="360" mass="42124">MKWIEVPEFGIKYFKTIKDGDSLDFRPSATTLEFSDSLKAMNEEKVEQNEMIDCVRYIKPIQANNLYSPKIIPAEITQDTQWYESDQQPKTKFVKVKNYDGQLDFDQQILLPIDVSLYIDEIDLSNNQKIHWATSGGFANSKIKDMAIAKGISELVENHFKMYWWFNKTKIYLINNKILKNNDAFFKLNAQSTVCNVSLYLLEIPEKVGSYVAMCVLETKKYPYLSLGFGTNNMFDKAITHAIYEAIHYYRGTNWYRLIGEDEKQYIAKNKDMSYLIKDTLTKRLFEKEEFPNISSNIITDRFTFFAKVIHSSELGITTKVFSTELQPIINSKYVPFFYQDLNTKDNVKRREKYNGVPFI</sequence>
<dbReference type="PATRIC" id="fig|695560.3.peg.24"/>
<dbReference type="RefSeq" id="WP_013436862.1">
    <property type="nucleotide sequence ID" value="NC_014724.1"/>
</dbReference>
<dbReference type="InterPro" id="IPR003776">
    <property type="entry name" value="YcaO-like_dom"/>
</dbReference>
<feature type="domain" description="YcaO" evidence="1">
    <location>
        <begin position="105"/>
        <end position="253"/>
    </location>
</feature>
<protein>
    <recommendedName>
        <fullName evidence="1">YcaO domain-containing protein</fullName>
    </recommendedName>
</protein>
<evidence type="ECO:0000313" key="3">
    <source>
        <dbReference type="Proteomes" id="UP000007033"/>
    </source>
</evidence>
<proteinExistence type="predicted"/>